<evidence type="ECO:0000256" key="3">
    <source>
        <dbReference type="ARBA" id="ARBA00022606"/>
    </source>
</evidence>
<keyword evidence="7 10" id="KW-0472">Membrane</keyword>
<keyword evidence="9 10" id="KW-0807">Transducer</keyword>
<keyword evidence="4 10" id="KW-0812">Transmembrane</keyword>
<dbReference type="Pfam" id="PF02949">
    <property type="entry name" value="7tm_6"/>
    <property type="match status" value="1"/>
</dbReference>
<dbReference type="PANTHER" id="PTHR21137:SF35">
    <property type="entry name" value="ODORANT RECEPTOR 19A-RELATED"/>
    <property type="match status" value="1"/>
</dbReference>
<evidence type="ECO:0000313" key="11">
    <source>
        <dbReference type="EMBL" id="QIJ45782.1"/>
    </source>
</evidence>
<evidence type="ECO:0000256" key="8">
    <source>
        <dbReference type="ARBA" id="ARBA00023170"/>
    </source>
</evidence>
<keyword evidence="8 10" id="KW-0675">Receptor</keyword>
<keyword evidence="2" id="KW-1003">Cell membrane</keyword>
<evidence type="ECO:0000256" key="5">
    <source>
        <dbReference type="ARBA" id="ARBA00022725"/>
    </source>
</evidence>
<evidence type="ECO:0000256" key="6">
    <source>
        <dbReference type="ARBA" id="ARBA00022989"/>
    </source>
</evidence>
<dbReference type="AlphaFoldDB" id="A0A6M3GU47"/>
<sequence>MISVAWFVAVHSRQTGDLVQAMVVGSLGISSEIGTTKLLAMFFYRHKVRKLVDLYLACDSLVTPGSRFANNLMKKLKEVKKRAILFWMVIIGNGVVYVVKPLLLPGRHLMEDFFIIYGLEPKFETPYYEISFLLMTAGVIFTCYLPANVSAFLIIITGYSEAQMTALSDELRHLWSDAQQNYKKTSNSAIDLSGSSHGSTLRNRVDDKLINEYIKQRLHEIIKIHTTNINLVLRVESMYRGSIAAEFLLLTLGIIVELLGRLENTYIQIPFALMQVGMDCFSGQRLIDASVAFEQAVYACHWEKLNVSNMKTILLMLQMSQKTMRLSAGGVTTLSFHSLAAVIRIIYSGYTALRQVTM</sequence>
<organism evidence="11">
    <name type="scientific">Glyphodes pyloalis</name>
    <name type="common">Lesser mulberry snout moth</name>
    <dbReference type="NCBI Taxonomy" id="1242752"/>
    <lineage>
        <taxon>Eukaryota</taxon>
        <taxon>Metazoa</taxon>
        <taxon>Ecdysozoa</taxon>
        <taxon>Arthropoda</taxon>
        <taxon>Hexapoda</taxon>
        <taxon>Insecta</taxon>
        <taxon>Pterygota</taxon>
        <taxon>Neoptera</taxon>
        <taxon>Endopterygota</taxon>
        <taxon>Lepidoptera</taxon>
        <taxon>Glossata</taxon>
        <taxon>Ditrysia</taxon>
        <taxon>Pyraloidea</taxon>
        <taxon>Crambidae</taxon>
        <taxon>Spilomelinae</taxon>
        <taxon>Glyphodes</taxon>
    </lineage>
</organism>
<feature type="transmembrane region" description="Helical" evidence="10">
    <location>
        <begin position="130"/>
        <end position="156"/>
    </location>
</feature>
<comment type="subcellular location">
    <subcellularLocation>
        <location evidence="1 10">Cell membrane</location>
        <topology evidence="1 10">Multi-pass membrane protein</topology>
    </subcellularLocation>
</comment>
<evidence type="ECO:0000256" key="2">
    <source>
        <dbReference type="ARBA" id="ARBA00022475"/>
    </source>
</evidence>
<evidence type="ECO:0000256" key="7">
    <source>
        <dbReference type="ARBA" id="ARBA00023136"/>
    </source>
</evidence>
<dbReference type="EMBL" id="MK820995">
    <property type="protein sequence ID" value="QIJ45782.1"/>
    <property type="molecule type" value="mRNA"/>
</dbReference>
<comment type="similarity">
    <text evidence="10">Belongs to the insect chemoreceptor superfamily. Heteromeric odorant receptor channel (TC 1.A.69) family.</text>
</comment>
<dbReference type="GO" id="GO:0004984">
    <property type="term" value="F:olfactory receptor activity"/>
    <property type="evidence" value="ECO:0007669"/>
    <property type="project" value="InterPro"/>
</dbReference>
<proteinExistence type="evidence at transcript level"/>
<evidence type="ECO:0000256" key="1">
    <source>
        <dbReference type="ARBA" id="ARBA00004651"/>
    </source>
</evidence>
<keyword evidence="6 10" id="KW-1133">Transmembrane helix</keyword>
<dbReference type="InterPro" id="IPR004117">
    <property type="entry name" value="7tm6_olfct_rcpt"/>
</dbReference>
<reference evidence="11" key="1">
    <citation type="submission" date="2019-04" db="EMBL/GenBank/DDBJ databases">
        <authorList>
            <person name="Sheng S."/>
        </authorList>
    </citation>
    <scope>NUCLEOTIDE SEQUENCE</scope>
</reference>
<comment type="caution">
    <text evidence="10">Lacks conserved residue(s) required for the propagation of feature annotation.</text>
</comment>
<keyword evidence="5 10" id="KW-0552">Olfaction</keyword>
<dbReference type="GO" id="GO:0007165">
    <property type="term" value="P:signal transduction"/>
    <property type="evidence" value="ECO:0007669"/>
    <property type="project" value="UniProtKB-KW"/>
</dbReference>
<feature type="transmembrane region" description="Helical" evidence="10">
    <location>
        <begin position="83"/>
        <end position="103"/>
    </location>
</feature>
<keyword evidence="3 10" id="KW-0716">Sensory transduction</keyword>
<feature type="transmembrane region" description="Helical" evidence="10">
    <location>
        <begin position="20"/>
        <end position="44"/>
    </location>
</feature>
<evidence type="ECO:0000256" key="10">
    <source>
        <dbReference type="RuleBase" id="RU351113"/>
    </source>
</evidence>
<feature type="transmembrane region" description="Helical" evidence="10">
    <location>
        <begin position="326"/>
        <end position="347"/>
    </location>
</feature>
<dbReference type="GO" id="GO:0005886">
    <property type="term" value="C:plasma membrane"/>
    <property type="evidence" value="ECO:0007669"/>
    <property type="project" value="UniProtKB-SubCell"/>
</dbReference>
<protein>
    <recommendedName>
        <fullName evidence="10">Odorant receptor</fullName>
    </recommendedName>
</protein>
<evidence type="ECO:0000256" key="4">
    <source>
        <dbReference type="ARBA" id="ARBA00022692"/>
    </source>
</evidence>
<accession>A0A6M3GU47</accession>
<dbReference type="PANTHER" id="PTHR21137">
    <property type="entry name" value="ODORANT RECEPTOR"/>
    <property type="match status" value="1"/>
</dbReference>
<name>A0A6M3GU47_GLYPY</name>
<evidence type="ECO:0000256" key="9">
    <source>
        <dbReference type="ARBA" id="ARBA00023224"/>
    </source>
</evidence>
<dbReference type="GO" id="GO:0005549">
    <property type="term" value="F:odorant binding"/>
    <property type="evidence" value="ECO:0007669"/>
    <property type="project" value="InterPro"/>
</dbReference>
<gene>
    <name evidence="11" type="primary">OR4</name>
</gene>